<sequence length="100" mass="11799">MSSTNNLDKTAIVINVLCTHLGIDASDINKKLKKRENKYMFLLLLKNYKCLDREKVKEMLEIISDKSINYNINKAQEKILVNKEFREMYFKIEEGLNKII</sequence>
<dbReference type="AlphaFoldDB" id="A0A644XR81"/>
<reference evidence="1" key="1">
    <citation type="submission" date="2019-08" db="EMBL/GenBank/DDBJ databases">
        <authorList>
            <person name="Kucharzyk K."/>
            <person name="Murdoch R.W."/>
            <person name="Higgins S."/>
            <person name="Loffler F."/>
        </authorList>
    </citation>
    <scope>NUCLEOTIDE SEQUENCE</scope>
</reference>
<organism evidence="1">
    <name type="scientific">bioreactor metagenome</name>
    <dbReference type="NCBI Taxonomy" id="1076179"/>
    <lineage>
        <taxon>unclassified sequences</taxon>
        <taxon>metagenomes</taxon>
        <taxon>ecological metagenomes</taxon>
    </lineage>
</organism>
<dbReference type="EMBL" id="VSSQ01002649">
    <property type="protein sequence ID" value="MPM16634.1"/>
    <property type="molecule type" value="Genomic_DNA"/>
</dbReference>
<proteinExistence type="predicted"/>
<evidence type="ECO:0000313" key="1">
    <source>
        <dbReference type="EMBL" id="MPM16634.1"/>
    </source>
</evidence>
<gene>
    <name evidence="1" type="ORF">SDC9_63015</name>
</gene>
<protein>
    <recommendedName>
        <fullName evidence="2">Chromosomal replication initiator protein DnaA</fullName>
    </recommendedName>
</protein>
<evidence type="ECO:0008006" key="2">
    <source>
        <dbReference type="Google" id="ProtNLM"/>
    </source>
</evidence>
<accession>A0A644XR81</accession>
<comment type="caution">
    <text evidence="1">The sequence shown here is derived from an EMBL/GenBank/DDBJ whole genome shotgun (WGS) entry which is preliminary data.</text>
</comment>
<name>A0A644XR81_9ZZZZ</name>